<dbReference type="PANTHER" id="PTHR21661:SF35">
    <property type="entry name" value="EPOXIDE HYDROLASE"/>
    <property type="match status" value="1"/>
</dbReference>
<dbReference type="InterPro" id="IPR016292">
    <property type="entry name" value="Epoxide_hydrolase"/>
</dbReference>
<dbReference type="GO" id="GO:0097176">
    <property type="term" value="P:epoxide metabolic process"/>
    <property type="evidence" value="ECO:0007669"/>
    <property type="project" value="TreeGrafter"/>
</dbReference>
<dbReference type="Gene3D" id="3.40.50.1820">
    <property type="entry name" value="alpha/beta hydrolase"/>
    <property type="match status" value="1"/>
</dbReference>
<accession>A0A9N9XYY5</accession>
<comment type="caution">
    <text evidence="6">The sequence shown here is derived from an EMBL/GenBank/DDBJ whole genome shotgun (WGS) entry which is preliminary data.</text>
</comment>
<dbReference type="OrthoDB" id="7130006at2759"/>
<keyword evidence="2" id="KW-0058">Aromatic hydrocarbons catabolism</keyword>
<feature type="active site" description="Proton acceptor" evidence="4">
    <location>
        <position position="373"/>
    </location>
</feature>
<dbReference type="PRINTS" id="PR00412">
    <property type="entry name" value="EPOXHYDRLASE"/>
</dbReference>
<feature type="active site" description="Nucleophile" evidence="4">
    <location>
        <position position="179"/>
    </location>
</feature>
<sequence length="405" mass="46350">MDEIIPYKIHVDESSMELLQKKLDIVTFPNEGAVSDNWAYGAPLCDIKRLVSRWRQGFDWRTQETKLNELPQFTTNVSVGGFGELNIHFIHKRSSQPGAIPLLFVHGWPGSFLEVLKILPLLTEPANGQAFHVVAPSLPNHGFSAEVTSPGFALPQYAEAMHKIMVRLDYSQYVTQGGDWGYHITRHIGLLYPTSCLASHVNFVSLVEKPQSLQNRENPSALPSIPLEYSEEEKAGLQRTKWFVEEGEGYKAEQSTRPTTLAFALRDSPVALLAWIYEKLHDWTDSYPWEDDEVLTWVSIYQFSRAGPQSSLYLYYESERVEQQRFREALRQYVHGVPLGVSLFPKDLKIPPDSWIREMGPVIFLNRQTSGGHFAAYERPEGLVQDVREMFRREGPLEDVIKLFH</sequence>
<feature type="domain" description="Epoxide hydrolase N-terminal" evidence="5">
    <location>
        <begin position="5"/>
        <end position="115"/>
    </location>
</feature>
<comment type="similarity">
    <text evidence="1">Belongs to the peptidase S33 family.</text>
</comment>
<protein>
    <recommendedName>
        <fullName evidence="5">Epoxide hydrolase N-terminal domain-containing protein</fullName>
    </recommendedName>
</protein>
<dbReference type="PANTHER" id="PTHR21661">
    <property type="entry name" value="EPOXIDE HYDROLASE 1-RELATED"/>
    <property type="match status" value="1"/>
</dbReference>
<dbReference type="Pfam" id="PF06441">
    <property type="entry name" value="EHN"/>
    <property type="match status" value="1"/>
</dbReference>
<dbReference type="PIRSF" id="PIRSF001112">
    <property type="entry name" value="Epoxide_hydrolase"/>
    <property type="match status" value="1"/>
</dbReference>
<evidence type="ECO:0000256" key="2">
    <source>
        <dbReference type="ARBA" id="ARBA00022797"/>
    </source>
</evidence>
<dbReference type="InterPro" id="IPR029058">
    <property type="entry name" value="AB_hydrolase_fold"/>
</dbReference>
<keyword evidence="7" id="KW-1185">Reference proteome</keyword>
<gene>
    <name evidence="6" type="ORF">CBYS24578_00018719</name>
</gene>
<evidence type="ECO:0000256" key="1">
    <source>
        <dbReference type="ARBA" id="ARBA00010088"/>
    </source>
</evidence>
<dbReference type="EMBL" id="CABFNO020001396">
    <property type="protein sequence ID" value="CAG9985792.1"/>
    <property type="molecule type" value="Genomic_DNA"/>
</dbReference>
<evidence type="ECO:0000259" key="5">
    <source>
        <dbReference type="Pfam" id="PF06441"/>
    </source>
</evidence>
<feature type="active site" description="Proton donor" evidence="4">
    <location>
        <position position="315"/>
    </location>
</feature>
<dbReference type="InterPro" id="IPR000639">
    <property type="entry name" value="Epox_hydrolase-like"/>
</dbReference>
<evidence type="ECO:0000313" key="6">
    <source>
        <dbReference type="EMBL" id="CAG9985792.1"/>
    </source>
</evidence>
<dbReference type="InterPro" id="IPR010497">
    <property type="entry name" value="Epoxide_hydro_N"/>
</dbReference>
<dbReference type="GO" id="GO:0004301">
    <property type="term" value="F:epoxide hydrolase activity"/>
    <property type="evidence" value="ECO:0007669"/>
    <property type="project" value="TreeGrafter"/>
</dbReference>
<keyword evidence="3" id="KW-0378">Hydrolase</keyword>
<dbReference type="SUPFAM" id="SSF53474">
    <property type="entry name" value="alpha/beta-Hydrolases"/>
    <property type="match status" value="1"/>
</dbReference>
<dbReference type="Proteomes" id="UP000754883">
    <property type="component" value="Unassembled WGS sequence"/>
</dbReference>
<evidence type="ECO:0000256" key="3">
    <source>
        <dbReference type="ARBA" id="ARBA00022801"/>
    </source>
</evidence>
<proteinExistence type="inferred from homology"/>
<organism evidence="6 7">
    <name type="scientific">Clonostachys byssicola</name>
    <dbReference type="NCBI Taxonomy" id="160290"/>
    <lineage>
        <taxon>Eukaryota</taxon>
        <taxon>Fungi</taxon>
        <taxon>Dikarya</taxon>
        <taxon>Ascomycota</taxon>
        <taxon>Pezizomycotina</taxon>
        <taxon>Sordariomycetes</taxon>
        <taxon>Hypocreomycetidae</taxon>
        <taxon>Hypocreales</taxon>
        <taxon>Bionectriaceae</taxon>
        <taxon>Clonostachys</taxon>
    </lineage>
</organism>
<name>A0A9N9XYY5_9HYPO</name>
<evidence type="ECO:0000256" key="4">
    <source>
        <dbReference type="PIRSR" id="PIRSR001112-1"/>
    </source>
</evidence>
<dbReference type="AlphaFoldDB" id="A0A9N9XYY5"/>
<evidence type="ECO:0000313" key="7">
    <source>
        <dbReference type="Proteomes" id="UP000754883"/>
    </source>
</evidence>
<reference evidence="6" key="1">
    <citation type="submission" date="2021-10" db="EMBL/GenBank/DDBJ databases">
        <authorList>
            <person name="Piombo E."/>
        </authorList>
    </citation>
    <scope>NUCLEOTIDE SEQUENCE</scope>
</reference>